<proteinExistence type="predicted"/>
<dbReference type="EMBL" id="MEVH01000031">
    <property type="protein sequence ID" value="OGC51087.1"/>
    <property type="molecule type" value="Genomic_DNA"/>
</dbReference>
<comment type="caution">
    <text evidence="1">The sequence shown here is derived from an EMBL/GenBank/DDBJ whole genome shotgun (WGS) entry which is preliminary data.</text>
</comment>
<reference evidence="1 2" key="1">
    <citation type="journal article" date="2016" name="Nat. Commun.">
        <title>Thousands of microbial genomes shed light on interconnected biogeochemical processes in an aquifer system.</title>
        <authorList>
            <person name="Anantharaman K."/>
            <person name="Brown C.T."/>
            <person name="Hug L.A."/>
            <person name="Sharon I."/>
            <person name="Castelle C.J."/>
            <person name="Probst A.J."/>
            <person name="Thomas B.C."/>
            <person name="Singh A."/>
            <person name="Wilkins M.J."/>
            <person name="Karaoz U."/>
            <person name="Brodie E.L."/>
            <person name="Williams K.H."/>
            <person name="Hubbard S.S."/>
            <person name="Banfield J.F."/>
        </authorList>
    </citation>
    <scope>NUCLEOTIDE SEQUENCE [LARGE SCALE GENOMIC DNA]</scope>
</reference>
<accession>A0A1F4V1M9</accession>
<name>A0A1F4V1M9_UNCKA</name>
<protein>
    <submittedName>
        <fullName evidence="1">Uncharacterized protein</fullName>
    </submittedName>
</protein>
<evidence type="ECO:0000313" key="1">
    <source>
        <dbReference type="EMBL" id="OGC51087.1"/>
    </source>
</evidence>
<organism evidence="1 2">
    <name type="scientific">candidate division WWE3 bacterium RIFCSPLOWO2_01_FULL_39_13</name>
    <dbReference type="NCBI Taxonomy" id="1802624"/>
    <lineage>
        <taxon>Bacteria</taxon>
        <taxon>Katanobacteria</taxon>
    </lineage>
</organism>
<gene>
    <name evidence="1" type="ORF">A2982_02355</name>
</gene>
<evidence type="ECO:0000313" key="2">
    <source>
        <dbReference type="Proteomes" id="UP000178771"/>
    </source>
</evidence>
<dbReference type="AlphaFoldDB" id="A0A1F4V1M9"/>
<sequence length="67" mass="8456">MWIWDYKIRKNWKPKTGKEWEWFLVRKVNYGDFKGLNKRVFVKFFKKIKNRLDVGKREMLADYLRNV</sequence>
<dbReference type="Proteomes" id="UP000178771">
    <property type="component" value="Unassembled WGS sequence"/>
</dbReference>